<name>A0A9X3YMK1_9GAMM</name>
<comment type="similarity">
    <text evidence="1">Belongs to the short-chain dehydrogenases/reductases (SDR) family.</text>
</comment>
<dbReference type="Pfam" id="PF13561">
    <property type="entry name" value="adh_short_C2"/>
    <property type="match status" value="1"/>
</dbReference>
<dbReference type="Gene3D" id="3.40.50.720">
    <property type="entry name" value="NAD(P)-binding Rossmann-like Domain"/>
    <property type="match status" value="1"/>
</dbReference>
<dbReference type="GO" id="GO:0016491">
    <property type="term" value="F:oxidoreductase activity"/>
    <property type="evidence" value="ECO:0007669"/>
    <property type="project" value="UniProtKB-KW"/>
</dbReference>
<dbReference type="PRINTS" id="PR00080">
    <property type="entry name" value="SDRFAMILY"/>
</dbReference>
<gene>
    <name evidence="3" type="ORF">OD750_013230</name>
</gene>
<dbReference type="InterPro" id="IPR002347">
    <property type="entry name" value="SDR_fam"/>
</dbReference>
<proteinExistence type="inferred from homology"/>
<dbReference type="Proteomes" id="UP001139971">
    <property type="component" value="Unassembled WGS sequence"/>
</dbReference>
<evidence type="ECO:0000313" key="3">
    <source>
        <dbReference type="EMBL" id="MDC8013501.1"/>
    </source>
</evidence>
<reference evidence="3" key="1">
    <citation type="submission" date="2023-02" db="EMBL/GenBank/DDBJ databases">
        <title>Tahibacter soli sp. nov. isolated from soil.</title>
        <authorList>
            <person name="Baek J.H."/>
            <person name="Lee J.K."/>
            <person name="Choi D.G."/>
            <person name="Jeon C.O."/>
        </authorList>
    </citation>
    <scope>NUCLEOTIDE SEQUENCE</scope>
    <source>
        <strain evidence="3">BL</strain>
    </source>
</reference>
<accession>A0A9X3YMK1</accession>
<organism evidence="3 4">
    <name type="scientific">Tahibacter soli</name>
    <dbReference type="NCBI Taxonomy" id="2983605"/>
    <lineage>
        <taxon>Bacteria</taxon>
        <taxon>Pseudomonadati</taxon>
        <taxon>Pseudomonadota</taxon>
        <taxon>Gammaproteobacteria</taxon>
        <taxon>Lysobacterales</taxon>
        <taxon>Rhodanobacteraceae</taxon>
        <taxon>Tahibacter</taxon>
    </lineage>
</organism>
<protein>
    <submittedName>
        <fullName evidence="3">SDR family NAD(P)-dependent oxidoreductase</fullName>
    </submittedName>
</protein>
<dbReference type="FunFam" id="3.40.50.720:FF:000084">
    <property type="entry name" value="Short-chain dehydrogenase reductase"/>
    <property type="match status" value="1"/>
</dbReference>
<sequence length="252" mass="26472">MATYPSLSGRLVLVTGGGGGIGAAIVEAFAAQHADVAFVDVDADGAARTVARVVDRGLPPPRCALVDLRDIERTLQTVDTLLGGRAAHALVNNAGNDTAQPLAEVTVADWDDRVAVNLRHQFFLAQAVSAGMRAARRGAIVNLGSIAWMMGAAGVPVYATLKSAVAGLTKSLARELGADNIRVNAIAPGWVLTERQLAKGAADPSKFQRYLDRQCLKTHLRPEHVAELALWLCADESALCTGQTYILDGGVI</sequence>
<dbReference type="InterPro" id="IPR036291">
    <property type="entry name" value="NAD(P)-bd_dom_sf"/>
</dbReference>
<evidence type="ECO:0000313" key="4">
    <source>
        <dbReference type="Proteomes" id="UP001139971"/>
    </source>
</evidence>
<dbReference type="PANTHER" id="PTHR24321">
    <property type="entry name" value="DEHYDROGENASES, SHORT CHAIN"/>
    <property type="match status" value="1"/>
</dbReference>
<dbReference type="PANTHER" id="PTHR24321:SF8">
    <property type="entry name" value="ESTRADIOL 17-BETA-DEHYDROGENASE 8-RELATED"/>
    <property type="match status" value="1"/>
</dbReference>
<evidence type="ECO:0000256" key="1">
    <source>
        <dbReference type="ARBA" id="ARBA00006484"/>
    </source>
</evidence>
<keyword evidence="4" id="KW-1185">Reference proteome</keyword>
<dbReference type="PRINTS" id="PR00081">
    <property type="entry name" value="GDHRDH"/>
</dbReference>
<dbReference type="EMBL" id="JAOVZO020000017">
    <property type="protein sequence ID" value="MDC8013501.1"/>
    <property type="molecule type" value="Genomic_DNA"/>
</dbReference>
<dbReference type="CDD" id="cd05233">
    <property type="entry name" value="SDR_c"/>
    <property type="match status" value="1"/>
</dbReference>
<dbReference type="RefSeq" id="WP_263545708.1">
    <property type="nucleotide sequence ID" value="NZ_JAOVZO020000017.1"/>
</dbReference>
<evidence type="ECO:0000256" key="2">
    <source>
        <dbReference type="ARBA" id="ARBA00023002"/>
    </source>
</evidence>
<dbReference type="SUPFAM" id="SSF51735">
    <property type="entry name" value="NAD(P)-binding Rossmann-fold domains"/>
    <property type="match status" value="1"/>
</dbReference>
<comment type="caution">
    <text evidence="3">The sequence shown here is derived from an EMBL/GenBank/DDBJ whole genome shotgun (WGS) entry which is preliminary data.</text>
</comment>
<keyword evidence="2" id="KW-0560">Oxidoreductase</keyword>
<dbReference type="AlphaFoldDB" id="A0A9X3YMK1"/>